<comment type="caution">
    <text evidence="2">The sequence shown here is derived from an EMBL/GenBank/DDBJ whole genome shotgun (WGS) entry which is preliminary data.</text>
</comment>
<accession>A0ABX1XWI0</accession>
<gene>
    <name evidence="2" type="ORF">GC098_14580</name>
</gene>
<keyword evidence="1" id="KW-1133">Transmembrane helix</keyword>
<feature type="transmembrane region" description="Helical" evidence="1">
    <location>
        <begin position="12"/>
        <end position="30"/>
    </location>
</feature>
<dbReference type="RefSeq" id="WP_171643928.1">
    <property type="nucleotide sequence ID" value="NZ_WHOA01000098.1"/>
</dbReference>
<keyword evidence="3" id="KW-1185">Reference proteome</keyword>
<dbReference type="Proteomes" id="UP000616779">
    <property type="component" value="Unassembled WGS sequence"/>
</dbReference>
<dbReference type="EMBL" id="WHOA01000098">
    <property type="protein sequence ID" value="NOU72639.1"/>
    <property type="molecule type" value="Genomic_DNA"/>
</dbReference>
<proteinExistence type="predicted"/>
<evidence type="ECO:0000256" key="1">
    <source>
        <dbReference type="SAM" id="Phobius"/>
    </source>
</evidence>
<protein>
    <recommendedName>
        <fullName evidence="4">DUF3995 domain-containing protein</fullName>
    </recommendedName>
</protein>
<keyword evidence="1" id="KW-0812">Transmembrane</keyword>
<organism evidence="2 3">
    <name type="scientific">Paenibacillus phytorum</name>
    <dbReference type="NCBI Taxonomy" id="2654977"/>
    <lineage>
        <taxon>Bacteria</taxon>
        <taxon>Bacillati</taxon>
        <taxon>Bacillota</taxon>
        <taxon>Bacilli</taxon>
        <taxon>Bacillales</taxon>
        <taxon>Paenibacillaceae</taxon>
        <taxon>Paenibacillus</taxon>
    </lineage>
</organism>
<feature type="transmembrane region" description="Helical" evidence="1">
    <location>
        <begin position="42"/>
        <end position="63"/>
    </location>
</feature>
<name>A0ABX1XWI0_9BACL</name>
<reference evidence="2 3" key="1">
    <citation type="submission" date="2019-10" db="EMBL/GenBank/DDBJ databases">
        <title>Description of Paenibacillus terrestris sp. nov.</title>
        <authorList>
            <person name="Carlier A."/>
            <person name="Qi S."/>
        </authorList>
    </citation>
    <scope>NUCLEOTIDE SEQUENCE [LARGE SCALE GENOMIC DNA]</scope>
    <source>
        <strain evidence="2 3">LMG 31458</strain>
    </source>
</reference>
<evidence type="ECO:0000313" key="3">
    <source>
        <dbReference type="Proteomes" id="UP000616779"/>
    </source>
</evidence>
<sequence>MNWHIWSIDRTLILFVSLAFLALGIQVTMFHYRQNFHHKSMWVPVISAPIFFITGMILTWYNADWLHSLFLVLMWLGVLFGLVGFYFHFRGVGVRVGGWALRNFLIGPPIMLPLLFSAMSVLGLIAMYWEVR</sequence>
<evidence type="ECO:0000313" key="2">
    <source>
        <dbReference type="EMBL" id="NOU72639.1"/>
    </source>
</evidence>
<keyword evidence="1" id="KW-0472">Membrane</keyword>
<feature type="transmembrane region" description="Helical" evidence="1">
    <location>
        <begin position="69"/>
        <end position="89"/>
    </location>
</feature>
<evidence type="ECO:0008006" key="4">
    <source>
        <dbReference type="Google" id="ProtNLM"/>
    </source>
</evidence>
<feature type="transmembrane region" description="Helical" evidence="1">
    <location>
        <begin position="110"/>
        <end position="129"/>
    </location>
</feature>